<sequence length="119" mass="13902">MPCFRVIIILPLGPSRRINDINNAAIYHILRHYRGRFSKVEHYEQKIVYETFLCDIDAAGFLYDLPYPFYASALLTQYTNNYFYTARAIPGAPNPLPPRDNKVLKSIYWNAKALERNTK</sequence>
<reference evidence="1" key="1">
    <citation type="journal article" date="2020" name="Nature">
        <title>Giant virus diversity and host interactions through global metagenomics.</title>
        <authorList>
            <person name="Schulz F."/>
            <person name="Roux S."/>
            <person name="Paez-Espino D."/>
            <person name="Jungbluth S."/>
            <person name="Walsh D.A."/>
            <person name="Denef V.J."/>
            <person name="McMahon K.D."/>
            <person name="Konstantinidis K.T."/>
            <person name="Eloe-Fadrosh E.A."/>
            <person name="Kyrpides N.C."/>
            <person name="Woyke T."/>
        </authorList>
    </citation>
    <scope>NUCLEOTIDE SEQUENCE</scope>
    <source>
        <strain evidence="1">GVMAG-M-3300010158-60</strain>
    </source>
</reference>
<dbReference type="EMBL" id="MN739109">
    <property type="protein sequence ID" value="QHS89415.1"/>
    <property type="molecule type" value="Genomic_DNA"/>
</dbReference>
<accession>A0A6C0BAX5</accession>
<dbReference type="AlphaFoldDB" id="A0A6C0BAX5"/>
<name>A0A6C0BAX5_9ZZZZ</name>
<protein>
    <submittedName>
        <fullName evidence="1">Uncharacterized protein</fullName>
    </submittedName>
</protein>
<proteinExistence type="predicted"/>
<organism evidence="1">
    <name type="scientific">viral metagenome</name>
    <dbReference type="NCBI Taxonomy" id="1070528"/>
    <lineage>
        <taxon>unclassified sequences</taxon>
        <taxon>metagenomes</taxon>
        <taxon>organismal metagenomes</taxon>
    </lineage>
</organism>
<evidence type="ECO:0000313" key="1">
    <source>
        <dbReference type="EMBL" id="QHS89415.1"/>
    </source>
</evidence>